<dbReference type="AlphaFoldDB" id="A0A0F9L063"/>
<evidence type="ECO:0008006" key="2">
    <source>
        <dbReference type="Google" id="ProtNLM"/>
    </source>
</evidence>
<gene>
    <name evidence="1" type="ORF">LCGC14_1340920</name>
</gene>
<evidence type="ECO:0000313" key="1">
    <source>
        <dbReference type="EMBL" id="KKM80336.1"/>
    </source>
</evidence>
<dbReference type="Gene3D" id="3.10.28.10">
    <property type="entry name" value="Homing endonucleases"/>
    <property type="match status" value="1"/>
</dbReference>
<dbReference type="InterPro" id="IPR027434">
    <property type="entry name" value="Homing_endonucl"/>
</dbReference>
<reference evidence="1" key="1">
    <citation type="journal article" date="2015" name="Nature">
        <title>Complex archaea that bridge the gap between prokaryotes and eukaryotes.</title>
        <authorList>
            <person name="Spang A."/>
            <person name="Saw J.H."/>
            <person name="Jorgensen S.L."/>
            <person name="Zaremba-Niedzwiedzka K."/>
            <person name="Martijn J."/>
            <person name="Lind A.E."/>
            <person name="van Eijk R."/>
            <person name="Schleper C."/>
            <person name="Guy L."/>
            <person name="Ettema T.J."/>
        </authorList>
    </citation>
    <scope>NUCLEOTIDE SEQUENCE</scope>
</reference>
<dbReference type="EMBL" id="LAZR01008201">
    <property type="protein sequence ID" value="KKM80336.1"/>
    <property type="molecule type" value="Genomic_DNA"/>
</dbReference>
<organism evidence="1">
    <name type="scientific">marine sediment metagenome</name>
    <dbReference type="NCBI Taxonomy" id="412755"/>
    <lineage>
        <taxon>unclassified sequences</taxon>
        <taxon>metagenomes</taxon>
        <taxon>ecological metagenomes</taxon>
    </lineage>
</organism>
<comment type="caution">
    <text evidence="1">The sequence shown here is derived from an EMBL/GenBank/DDBJ whole genome shotgun (WGS) entry which is preliminary data.</text>
</comment>
<protein>
    <recommendedName>
        <fullName evidence="2">Homing endonuclease LAGLIDADG domain-containing protein</fullName>
    </recommendedName>
</protein>
<proteinExistence type="predicted"/>
<accession>A0A0F9L063</accession>
<sequence length="138" mass="15147">MTDDVAAAYAAGVIDSDGSIYVSKSNGHHQLGVKIGMLKSEAVDYIQANFGGNVHTSFHKASRKTQFVWVLSGKGAQTFLNRIKSYLTVKQAQAELALHYPVGVRSQFVSEEVFDQRDSIHYLMGRLNNGKVPAEMQA</sequence>
<name>A0A0F9L063_9ZZZZ</name>
<dbReference type="SUPFAM" id="SSF55608">
    <property type="entry name" value="Homing endonucleases"/>
    <property type="match status" value="1"/>
</dbReference>